<accession>A0A813D1K3</accession>
<dbReference type="AlphaFoldDB" id="A0A813D1K3"/>
<keyword evidence="3" id="KW-1185">Reference proteome</keyword>
<gene>
    <name evidence="2" type="ORF">PGLA1383_LOCUS801</name>
</gene>
<feature type="region of interest" description="Disordered" evidence="1">
    <location>
        <begin position="239"/>
        <end position="459"/>
    </location>
</feature>
<feature type="compositionally biased region" description="Low complexity" evidence="1">
    <location>
        <begin position="113"/>
        <end position="122"/>
    </location>
</feature>
<feature type="compositionally biased region" description="Low complexity" evidence="1">
    <location>
        <begin position="43"/>
        <end position="56"/>
    </location>
</feature>
<dbReference type="Proteomes" id="UP000654075">
    <property type="component" value="Unassembled WGS sequence"/>
</dbReference>
<organism evidence="2 3">
    <name type="scientific">Polarella glacialis</name>
    <name type="common">Dinoflagellate</name>
    <dbReference type="NCBI Taxonomy" id="89957"/>
    <lineage>
        <taxon>Eukaryota</taxon>
        <taxon>Sar</taxon>
        <taxon>Alveolata</taxon>
        <taxon>Dinophyceae</taxon>
        <taxon>Suessiales</taxon>
        <taxon>Suessiaceae</taxon>
        <taxon>Polarella</taxon>
    </lineage>
</organism>
<feature type="region of interest" description="Disordered" evidence="1">
    <location>
        <begin position="72"/>
        <end position="122"/>
    </location>
</feature>
<evidence type="ECO:0000313" key="2">
    <source>
        <dbReference type="EMBL" id="CAE8581789.1"/>
    </source>
</evidence>
<feature type="region of interest" description="Disordered" evidence="1">
    <location>
        <begin position="27"/>
        <end position="56"/>
    </location>
</feature>
<evidence type="ECO:0000313" key="3">
    <source>
        <dbReference type="Proteomes" id="UP000654075"/>
    </source>
</evidence>
<evidence type="ECO:0000256" key="1">
    <source>
        <dbReference type="SAM" id="MobiDB-lite"/>
    </source>
</evidence>
<reference evidence="2" key="1">
    <citation type="submission" date="2021-02" db="EMBL/GenBank/DDBJ databases">
        <authorList>
            <person name="Dougan E. K."/>
            <person name="Rhodes N."/>
            <person name="Thang M."/>
            <person name="Chan C."/>
        </authorList>
    </citation>
    <scope>NUCLEOTIDE SEQUENCE</scope>
</reference>
<feature type="non-terminal residue" evidence="2">
    <location>
        <position position="1"/>
    </location>
</feature>
<feature type="compositionally biased region" description="Polar residues" evidence="1">
    <location>
        <begin position="417"/>
        <end position="427"/>
    </location>
</feature>
<feature type="region of interest" description="Disordered" evidence="1">
    <location>
        <begin position="134"/>
        <end position="217"/>
    </location>
</feature>
<dbReference type="EMBL" id="CAJNNV010000203">
    <property type="protein sequence ID" value="CAE8581789.1"/>
    <property type="molecule type" value="Genomic_DNA"/>
</dbReference>
<feature type="compositionally biased region" description="Low complexity" evidence="1">
    <location>
        <begin position="432"/>
        <end position="443"/>
    </location>
</feature>
<feature type="compositionally biased region" description="Polar residues" evidence="1">
    <location>
        <begin position="197"/>
        <end position="215"/>
    </location>
</feature>
<feature type="compositionally biased region" description="Low complexity" evidence="1">
    <location>
        <begin position="78"/>
        <end position="92"/>
    </location>
</feature>
<proteinExistence type="predicted"/>
<sequence length="485" mass="50264">MQDLNGDGPSPGALNVSVRRSFLHFATEEEVEVQQGSRRRTASDSSRASSSMSSGQGASFVFWLPSFSRGERGGAGCSDLDSVSSGSSSTLSRQDRPSLRSLQQRSGAGAAGGEVAASSSGGRAQATGEVFAAPVGNSLPASGLKGRKGEKDTTGASSGAGRAVLQPAEARPGQNDRQRVESGIVNGGSLGPHDDVQQSSETTTAQDNGHNQVEFQKQLEATMADANNLLNQALAGVSTGVAAASAPPGNWGPPQALPAPAEKETRFKSRKPVASAMPPGDWSNVQQPDSPPVAKMQGRVFAARRGELEAARSQGRGPPATTMSGPPGTWAKPDMGPAGAPSTPLLASQRGAAEGLLPGAQPWSQQPLAPPSGIWGNQHDPKFKATSAAPPGNWGPSASVGSPWQLPVEPTAPGNWFDQQQPPQSNLMGGYPQEPQQNAQQPASYSGFDASSRHSQQIEELEAQLAEAQARLKNALVQNRSRQQQ</sequence>
<protein>
    <submittedName>
        <fullName evidence="2">Uncharacterized protein</fullName>
    </submittedName>
</protein>
<comment type="caution">
    <text evidence="2">The sequence shown here is derived from an EMBL/GenBank/DDBJ whole genome shotgun (WGS) entry which is preliminary data.</text>
</comment>
<name>A0A813D1K3_POLGL</name>